<dbReference type="PROSITE" id="PS50848">
    <property type="entry name" value="START"/>
    <property type="match status" value="1"/>
</dbReference>
<dbReference type="GO" id="GO:0005765">
    <property type="term" value="C:lysosomal membrane"/>
    <property type="evidence" value="ECO:0007669"/>
    <property type="project" value="TreeGrafter"/>
</dbReference>
<dbReference type="InterPro" id="IPR023393">
    <property type="entry name" value="START-like_dom_sf"/>
</dbReference>
<evidence type="ECO:0000259" key="1">
    <source>
        <dbReference type="PROSITE" id="PS50848"/>
    </source>
</evidence>
<reference evidence="3" key="1">
    <citation type="submission" date="2022-11" db="UniProtKB">
        <authorList>
            <consortium name="WormBaseParasite"/>
        </authorList>
    </citation>
    <scope>IDENTIFICATION</scope>
</reference>
<protein>
    <submittedName>
        <fullName evidence="3">START domain-containing protein</fullName>
    </submittedName>
</protein>
<sequence>MNESLPEQGSSIDFGDPTSNVYSNDKMNKQFFETAAQAFEELTTKYFNTDYYQYETFKNWAVIKTVHDAKRRATTIVYRCKPQPSDEPYTLFGLKTELDTCAELHFKDLLANVELETLENLEYESIKRIEWLGLQSDIIHVVLKDLNFLSPGREVVLARHWRKVNNAYLICNRSIETDKVPKSKKKIRYYTRFAAARYTPALDNENRCIYEGLVSGDPKEI</sequence>
<dbReference type="GO" id="GO:0008289">
    <property type="term" value="F:lipid binding"/>
    <property type="evidence" value="ECO:0007669"/>
    <property type="project" value="InterPro"/>
</dbReference>
<accession>A0A914VMU3</accession>
<name>A0A914VMU3_9BILA</name>
<organism evidence="2 3">
    <name type="scientific">Plectus sambesii</name>
    <dbReference type="NCBI Taxonomy" id="2011161"/>
    <lineage>
        <taxon>Eukaryota</taxon>
        <taxon>Metazoa</taxon>
        <taxon>Ecdysozoa</taxon>
        <taxon>Nematoda</taxon>
        <taxon>Chromadorea</taxon>
        <taxon>Plectida</taxon>
        <taxon>Plectina</taxon>
        <taxon>Plectoidea</taxon>
        <taxon>Plectidae</taxon>
        <taxon>Plectus</taxon>
    </lineage>
</organism>
<dbReference type="Proteomes" id="UP000887566">
    <property type="component" value="Unplaced"/>
</dbReference>
<dbReference type="GO" id="GO:0099044">
    <property type="term" value="P:vesicle tethering to endoplasmic reticulum"/>
    <property type="evidence" value="ECO:0007669"/>
    <property type="project" value="TreeGrafter"/>
</dbReference>
<feature type="domain" description="START" evidence="1">
    <location>
        <begin position="122"/>
        <end position="221"/>
    </location>
</feature>
<dbReference type="GO" id="GO:0005789">
    <property type="term" value="C:endoplasmic reticulum membrane"/>
    <property type="evidence" value="ECO:0007669"/>
    <property type="project" value="TreeGrafter"/>
</dbReference>
<dbReference type="GO" id="GO:0031902">
    <property type="term" value="C:late endosome membrane"/>
    <property type="evidence" value="ECO:0007669"/>
    <property type="project" value="TreeGrafter"/>
</dbReference>
<keyword evidence="2" id="KW-1185">Reference proteome</keyword>
<evidence type="ECO:0000313" key="3">
    <source>
        <dbReference type="WBParaSite" id="PSAMB.scaffold2197size24676.g16795.t1"/>
    </source>
</evidence>
<dbReference type="Pfam" id="PF01852">
    <property type="entry name" value="START"/>
    <property type="match status" value="1"/>
</dbReference>
<dbReference type="PANTHER" id="PTHR46121:SF3">
    <property type="entry name" value="STEROIDOGENIC ACUTE REGULATORY-LIKE PROTEIN 1"/>
    <property type="match status" value="1"/>
</dbReference>
<evidence type="ECO:0000313" key="2">
    <source>
        <dbReference type="Proteomes" id="UP000887566"/>
    </source>
</evidence>
<dbReference type="InterPro" id="IPR002913">
    <property type="entry name" value="START_lipid-bd_dom"/>
</dbReference>
<dbReference type="PANTHER" id="PTHR46121">
    <property type="entry name" value="STEROIDOGENIC ACUTE REGULATORY PROTEIN-LIKE"/>
    <property type="match status" value="1"/>
</dbReference>
<dbReference type="WBParaSite" id="PSAMB.scaffold2197size24676.g16795.t1">
    <property type="protein sequence ID" value="PSAMB.scaffold2197size24676.g16795.t1"/>
    <property type="gene ID" value="PSAMB.scaffold2197size24676.g16795"/>
</dbReference>
<dbReference type="AlphaFoldDB" id="A0A914VMU3"/>
<dbReference type="SUPFAM" id="SSF55961">
    <property type="entry name" value="Bet v1-like"/>
    <property type="match status" value="1"/>
</dbReference>
<dbReference type="InterPro" id="IPR051869">
    <property type="entry name" value="STARD3"/>
</dbReference>
<dbReference type="GO" id="GO:0140284">
    <property type="term" value="C:endoplasmic reticulum-endosome membrane contact site"/>
    <property type="evidence" value="ECO:0007669"/>
    <property type="project" value="TreeGrafter"/>
</dbReference>
<dbReference type="Gene3D" id="3.30.530.20">
    <property type="match status" value="1"/>
</dbReference>
<proteinExistence type="predicted"/>